<proteinExistence type="predicted"/>
<gene>
    <name evidence="1" type="ORF">SMTD_LOCUS7771</name>
</gene>
<protein>
    <submittedName>
        <fullName evidence="1">Uncharacterized protein</fullName>
    </submittedName>
</protein>
<reference evidence="1 2" key="1">
    <citation type="submission" date="2018-11" db="EMBL/GenBank/DDBJ databases">
        <authorList>
            <consortium name="Pathogen Informatics"/>
        </authorList>
    </citation>
    <scope>NUCLEOTIDE SEQUENCE [LARGE SCALE GENOMIC DNA]</scope>
    <source>
        <strain>Denwood</strain>
        <strain evidence="2">Zambia</strain>
    </source>
</reference>
<dbReference type="Proteomes" id="UP000269396">
    <property type="component" value="Unassembled WGS sequence"/>
</dbReference>
<evidence type="ECO:0000313" key="1">
    <source>
        <dbReference type="EMBL" id="VDP41373.1"/>
    </source>
</evidence>
<keyword evidence="2" id="KW-1185">Reference proteome</keyword>
<name>A0A183P085_9TREM</name>
<dbReference type="AlphaFoldDB" id="A0A183P085"/>
<organism evidence="1 2">
    <name type="scientific">Schistosoma mattheei</name>
    <dbReference type="NCBI Taxonomy" id="31246"/>
    <lineage>
        <taxon>Eukaryota</taxon>
        <taxon>Metazoa</taxon>
        <taxon>Spiralia</taxon>
        <taxon>Lophotrochozoa</taxon>
        <taxon>Platyhelminthes</taxon>
        <taxon>Trematoda</taxon>
        <taxon>Digenea</taxon>
        <taxon>Strigeidida</taxon>
        <taxon>Schistosomatoidea</taxon>
        <taxon>Schistosomatidae</taxon>
        <taxon>Schistosoma</taxon>
    </lineage>
</organism>
<sequence length="53" mass="6620">MYRNSYMPVFLLLNKSLKDMLLRNDLILLHKKQTNYNNNQKMYVFHQLLIHFY</sequence>
<dbReference type="EMBL" id="UZAL01028456">
    <property type="protein sequence ID" value="VDP41373.1"/>
    <property type="molecule type" value="Genomic_DNA"/>
</dbReference>
<evidence type="ECO:0000313" key="2">
    <source>
        <dbReference type="Proteomes" id="UP000269396"/>
    </source>
</evidence>
<accession>A0A183P085</accession>